<dbReference type="Gene3D" id="3.40.50.720">
    <property type="entry name" value="NAD(P)-binding Rossmann-like Domain"/>
    <property type="match status" value="1"/>
</dbReference>
<dbReference type="GO" id="GO:0016020">
    <property type="term" value="C:membrane"/>
    <property type="evidence" value="ECO:0007669"/>
    <property type="project" value="TreeGrafter"/>
</dbReference>
<dbReference type="PANTHER" id="PTHR44196:SF1">
    <property type="entry name" value="DEHYDROGENASE_REDUCTASE SDR FAMILY MEMBER 7B"/>
    <property type="match status" value="1"/>
</dbReference>
<evidence type="ECO:0000256" key="2">
    <source>
        <dbReference type="ARBA" id="ARBA00023002"/>
    </source>
</evidence>
<sequence length="295" mass="31491">MVGMDAIKDDGRAVALVTGGTSGIGKATAELVARRGWRVVAVGLGAAKIAHVRRFGGADGADGARDGERGGELITEEMNVTKPDDIRAVVGALPRLDAIVHCAGFGIAGSAECTPMDLVRRQFEVNYFGVLQVDEIALPLLRRTASRNRRRGRVIVVGSIGGRIGLPFQSHYSSTKAALEMYVEALRLEGHRHGIVATIIEPGDLATGFTGARVTAEPTNSPYLAECRRSVGQMAHDEQTGAGPDTVAQVIATTLARRNPPVRVAVGGTYQALMQLKRLLPDRAVELIMRCIYMR</sequence>
<dbReference type="Proteomes" id="UP000482084">
    <property type="component" value="Unassembled WGS sequence"/>
</dbReference>
<proteinExistence type="inferred from homology"/>
<evidence type="ECO:0000256" key="1">
    <source>
        <dbReference type="ARBA" id="ARBA00006484"/>
    </source>
</evidence>
<keyword evidence="2" id="KW-0560">Oxidoreductase</keyword>
<name>A0A6L4WX73_9BIFI</name>
<dbReference type="GO" id="GO:0016491">
    <property type="term" value="F:oxidoreductase activity"/>
    <property type="evidence" value="ECO:0007669"/>
    <property type="project" value="UniProtKB-KW"/>
</dbReference>
<dbReference type="PANTHER" id="PTHR44196">
    <property type="entry name" value="DEHYDROGENASE/REDUCTASE SDR FAMILY MEMBER 7B"/>
    <property type="match status" value="1"/>
</dbReference>
<reference evidence="3 4" key="1">
    <citation type="submission" date="2019-10" db="EMBL/GenBank/DDBJ databases">
        <title>Characterization of the phylogenetic diversity of two novel species belonging to the genus Bifidobacterium: Bifidobacterium cebidarum sp. nov. and Bifidobacterium leontopitheci sp. nov.</title>
        <authorList>
            <person name="Lugli G.A."/>
            <person name="Duranti S."/>
            <person name="Milani C."/>
            <person name="Turroni F."/>
            <person name="Ventura M."/>
        </authorList>
    </citation>
    <scope>NUCLEOTIDE SEQUENCE [LARGE SCALE GENOMIC DNA]</scope>
    <source>
        <strain evidence="3 4">DSM 100688</strain>
    </source>
</reference>
<dbReference type="InterPro" id="IPR002347">
    <property type="entry name" value="SDR_fam"/>
</dbReference>
<gene>
    <name evidence="3" type="ORF">DSM100688_2071</name>
</gene>
<dbReference type="EMBL" id="WBSM01000014">
    <property type="protein sequence ID" value="KAB8286815.1"/>
    <property type="molecule type" value="Genomic_DNA"/>
</dbReference>
<evidence type="ECO:0000313" key="3">
    <source>
        <dbReference type="EMBL" id="KAB8286815.1"/>
    </source>
</evidence>
<keyword evidence="4" id="KW-1185">Reference proteome</keyword>
<dbReference type="AlphaFoldDB" id="A0A6L4WX73"/>
<evidence type="ECO:0000313" key="4">
    <source>
        <dbReference type="Proteomes" id="UP000482084"/>
    </source>
</evidence>
<dbReference type="PROSITE" id="PS00061">
    <property type="entry name" value="ADH_SHORT"/>
    <property type="match status" value="1"/>
</dbReference>
<dbReference type="PRINTS" id="PR00081">
    <property type="entry name" value="GDHRDH"/>
</dbReference>
<dbReference type="InterPro" id="IPR036291">
    <property type="entry name" value="NAD(P)-bd_dom_sf"/>
</dbReference>
<dbReference type="SUPFAM" id="SSF51735">
    <property type="entry name" value="NAD(P)-binding Rossmann-fold domains"/>
    <property type="match status" value="1"/>
</dbReference>
<comment type="caution">
    <text evidence="3">The sequence shown here is derived from an EMBL/GenBank/DDBJ whole genome shotgun (WGS) entry which is preliminary data.</text>
</comment>
<accession>A0A6L4WX73</accession>
<organism evidence="3 4">
    <name type="scientific">Bifidobacterium ramosum</name>
    <dbReference type="NCBI Taxonomy" id="1798158"/>
    <lineage>
        <taxon>Bacteria</taxon>
        <taxon>Bacillati</taxon>
        <taxon>Actinomycetota</taxon>
        <taxon>Actinomycetes</taxon>
        <taxon>Bifidobacteriales</taxon>
        <taxon>Bifidobacteriaceae</taxon>
        <taxon>Bifidobacterium</taxon>
    </lineage>
</organism>
<dbReference type="InterPro" id="IPR020904">
    <property type="entry name" value="Sc_DH/Rdtase_CS"/>
</dbReference>
<dbReference type="Pfam" id="PF00106">
    <property type="entry name" value="adh_short"/>
    <property type="match status" value="1"/>
</dbReference>
<protein>
    <submittedName>
        <fullName evidence="3">Polyketide synthase</fullName>
    </submittedName>
</protein>
<comment type="similarity">
    <text evidence="1">Belongs to the short-chain dehydrogenases/reductases (SDR) family.</text>
</comment>